<dbReference type="EMBL" id="JASPKZ010000802">
    <property type="protein sequence ID" value="KAJ9599514.1"/>
    <property type="molecule type" value="Genomic_DNA"/>
</dbReference>
<feature type="non-terminal residue" evidence="1">
    <location>
        <position position="93"/>
    </location>
</feature>
<reference evidence="1" key="1">
    <citation type="journal article" date="2023" name="IScience">
        <title>Live-bearing cockroach genome reveals convergent evolutionary mechanisms linked to viviparity in insects and beyond.</title>
        <authorList>
            <person name="Fouks B."/>
            <person name="Harrison M.C."/>
            <person name="Mikhailova A.A."/>
            <person name="Marchal E."/>
            <person name="English S."/>
            <person name="Carruthers M."/>
            <person name="Jennings E.C."/>
            <person name="Chiamaka E.L."/>
            <person name="Frigard R.A."/>
            <person name="Pippel M."/>
            <person name="Attardo G.M."/>
            <person name="Benoit J.B."/>
            <person name="Bornberg-Bauer E."/>
            <person name="Tobe S.S."/>
        </authorList>
    </citation>
    <scope>NUCLEOTIDE SEQUENCE</scope>
    <source>
        <strain evidence="1">Stay&amp;Tobe</strain>
    </source>
</reference>
<dbReference type="AlphaFoldDB" id="A0AAD8AHZ9"/>
<name>A0AAD8AHZ9_DIPPU</name>
<reference evidence="1" key="2">
    <citation type="submission" date="2023-05" db="EMBL/GenBank/DDBJ databases">
        <authorList>
            <person name="Fouks B."/>
        </authorList>
    </citation>
    <scope>NUCLEOTIDE SEQUENCE</scope>
    <source>
        <strain evidence="1">Stay&amp;Tobe</strain>
        <tissue evidence="1">Testes</tissue>
    </source>
</reference>
<comment type="caution">
    <text evidence="1">The sequence shown here is derived from an EMBL/GenBank/DDBJ whole genome shotgun (WGS) entry which is preliminary data.</text>
</comment>
<evidence type="ECO:0000313" key="1">
    <source>
        <dbReference type="EMBL" id="KAJ9599514.1"/>
    </source>
</evidence>
<evidence type="ECO:0000313" key="2">
    <source>
        <dbReference type="Proteomes" id="UP001233999"/>
    </source>
</evidence>
<feature type="non-terminal residue" evidence="1">
    <location>
        <position position="1"/>
    </location>
</feature>
<keyword evidence="2" id="KW-1185">Reference proteome</keyword>
<organism evidence="1 2">
    <name type="scientific">Diploptera punctata</name>
    <name type="common">Pacific beetle cockroach</name>
    <dbReference type="NCBI Taxonomy" id="6984"/>
    <lineage>
        <taxon>Eukaryota</taxon>
        <taxon>Metazoa</taxon>
        <taxon>Ecdysozoa</taxon>
        <taxon>Arthropoda</taxon>
        <taxon>Hexapoda</taxon>
        <taxon>Insecta</taxon>
        <taxon>Pterygota</taxon>
        <taxon>Neoptera</taxon>
        <taxon>Polyneoptera</taxon>
        <taxon>Dictyoptera</taxon>
        <taxon>Blattodea</taxon>
        <taxon>Blaberoidea</taxon>
        <taxon>Blaberidae</taxon>
        <taxon>Diplopterinae</taxon>
        <taxon>Diploptera</taxon>
    </lineage>
</organism>
<dbReference type="Proteomes" id="UP001233999">
    <property type="component" value="Unassembled WGS sequence"/>
</dbReference>
<accession>A0AAD8AHZ9</accession>
<proteinExistence type="predicted"/>
<gene>
    <name evidence="1" type="ORF">L9F63_009986</name>
</gene>
<protein>
    <submittedName>
        <fullName evidence="1">Uncharacterized protein</fullName>
    </submittedName>
</protein>
<sequence>CPHRKNQVLSDRPCWRLMCGMLHRLVGNIPWRVPGHPVDLQTVTISVKLRFFRSTLFDIPVSLIVSCVICSLPPACLSKYTDSFSTAILIFLV</sequence>